<keyword evidence="1" id="KW-1133">Transmembrane helix</keyword>
<accession>A0A345Z442</accession>
<feature type="transmembrane region" description="Helical" evidence="1">
    <location>
        <begin position="123"/>
        <end position="144"/>
    </location>
</feature>
<name>A0A345Z442_9MOLU</name>
<feature type="transmembrane region" description="Helical" evidence="1">
    <location>
        <begin position="20"/>
        <end position="40"/>
    </location>
</feature>
<feature type="transmembrane region" description="Helical" evidence="1">
    <location>
        <begin position="255"/>
        <end position="278"/>
    </location>
</feature>
<evidence type="ECO:0000313" key="2">
    <source>
        <dbReference type="EMBL" id="AXK51371.1"/>
    </source>
</evidence>
<feature type="transmembrane region" description="Helical" evidence="1">
    <location>
        <begin position="223"/>
        <end position="243"/>
    </location>
</feature>
<protein>
    <submittedName>
        <fullName evidence="2">Transmembrane protein</fullName>
    </submittedName>
</protein>
<dbReference type="RefSeq" id="WP_115558273.1">
    <property type="nucleotide sequence ID" value="NZ_CP031376.1"/>
</dbReference>
<sequence>MFYVKNLWSLTKINWKLLLIRTSLAFSGLFIASLGTKIYLPLTVGSGNVDFAIFSMLTMFIPGAIQSHSSDSTTIGKVDPTVNENYYYLYLMLFYFILLLFVILFTVLRCLREYRKTKDREIISRAIVLVIGDIILMFVGPLFLQIHQGYFQYSGFQDWLVSLSQNNTPSGHLAMVWVFFGAFLLYCFGVAVLVWSKVFNGPYNSVATEFMGLTKWSYLQSRILWDVIIFLFALTMFLSAPGYSWDVKVAFFSNYLVFGMIIFTFGTGLAINFFLPILKKIWNHEKLYLSVNEYEKRLKMIEKINKNNSTTA</sequence>
<keyword evidence="1 2" id="KW-0812">Transmembrane</keyword>
<reference evidence="2 3" key="1">
    <citation type="submission" date="2018-07" db="EMBL/GenBank/DDBJ databases">
        <title>Complete genome sequence of Spiroplasma alleghenense PLHS-1 (ATCC 51752).</title>
        <authorList>
            <person name="Chou L."/>
            <person name="Lee T.-Y."/>
            <person name="Tsai Y.-M."/>
            <person name="Kuo C.-H."/>
        </authorList>
    </citation>
    <scope>NUCLEOTIDE SEQUENCE [LARGE SCALE GENOMIC DNA]</scope>
    <source>
        <strain evidence="2 3">PLHS-1</strain>
    </source>
</reference>
<proteinExistence type="predicted"/>
<organism evidence="2 3">
    <name type="scientific">Spiroplasma alleghenense</name>
    <dbReference type="NCBI Taxonomy" id="216931"/>
    <lineage>
        <taxon>Bacteria</taxon>
        <taxon>Bacillati</taxon>
        <taxon>Mycoplasmatota</taxon>
        <taxon>Mollicutes</taxon>
        <taxon>Entomoplasmatales</taxon>
        <taxon>Spiroplasmataceae</taxon>
        <taxon>Spiroplasma</taxon>
    </lineage>
</organism>
<keyword evidence="1" id="KW-0472">Membrane</keyword>
<dbReference type="KEGG" id="salx:SALLE_v1c07010"/>
<dbReference type="NCBIfam" id="NF045987">
    <property type="entry name" value="SPE_1075_fam"/>
    <property type="match status" value="1"/>
</dbReference>
<feature type="transmembrane region" description="Helical" evidence="1">
    <location>
        <begin position="87"/>
        <end position="111"/>
    </location>
</feature>
<feature type="transmembrane region" description="Helical" evidence="1">
    <location>
        <begin position="174"/>
        <end position="195"/>
    </location>
</feature>
<dbReference type="AlphaFoldDB" id="A0A345Z442"/>
<gene>
    <name evidence="2" type="ORF">SALLE_v1c07010</name>
</gene>
<dbReference type="OrthoDB" id="390281at2"/>
<evidence type="ECO:0000256" key="1">
    <source>
        <dbReference type="SAM" id="Phobius"/>
    </source>
</evidence>
<dbReference type="Proteomes" id="UP000254792">
    <property type="component" value="Chromosome"/>
</dbReference>
<evidence type="ECO:0000313" key="3">
    <source>
        <dbReference type="Proteomes" id="UP000254792"/>
    </source>
</evidence>
<keyword evidence="3" id="KW-1185">Reference proteome</keyword>
<dbReference type="EMBL" id="CP031376">
    <property type="protein sequence ID" value="AXK51371.1"/>
    <property type="molecule type" value="Genomic_DNA"/>
</dbReference>